<sequence length="301" mass="34265">MSKCTASESHGDEPIPKRVRLISHSDCRMMFINANSQESDLQSVISQDREHQEILEHSQANAFTILNENHQKELAESQAKNLSPHTNIVGFLIIPDVNSDSDGDKGSEPPLTSLLANIPIQNATVSMLIEALTKVLILLQTTSPRAAQLKHKSHEPPTENFTDVQRQNNKANVWELFYMVFNFVKDDKYMLHVTALCKAILSFMRGLGTGPDHLKLHWDMMTTHKSQWNQKVIDILCTQYTYMFEKSQLVSRSCQPIIDDITKKFHQCRSSWRKAQPCMLSDGARETMQEVGDQLVNQTNK</sequence>
<evidence type="ECO:0000313" key="1">
    <source>
        <dbReference type="EMBL" id="KAG1795959.1"/>
    </source>
</evidence>
<dbReference type="GeneID" id="64593767"/>
<keyword evidence="2" id="KW-1185">Reference proteome</keyword>
<dbReference type="AlphaFoldDB" id="A0A9P7ASW1"/>
<name>A0A9P7ASW1_9AGAM</name>
<protein>
    <submittedName>
        <fullName evidence="1">Uncharacterized protein</fullName>
    </submittedName>
</protein>
<reference evidence="1" key="1">
    <citation type="journal article" date="2020" name="New Phytol.">
        <title>Comparative genomics reveals dynamic genome evolution in host specialist ectomycorrhizal fungi.</title>
        <authorList>
            <person name="Lofgren L.A."/>
            <person name="Nguyen N.H."/>
            <person name="Vilgalys R."/>
            <person name="Ruytinx J."/>
            <person name="Liao H.L."/>
            <person name="Branco S."/>
            <person name="Kuo A."/>
            <person name="LaButti K."/>
            <person name="Lipzen A."/>
            <person name="Andreopoulos W."/>
            <person name="Pangilinan J."/>
            <person name="Riley R."/>
            <person name="Hundley H."/>
            <person name="Na H."/>
            <person name="Barry K."/>
            <person name="Grigoriev I.V."/>
            <person name="Stajich J.E."/>
            <person name="Kennedy P.G."/>
        </authorList>
    </citation>
    <scope>NUCLEOTIDE SEQUENCE</scope>
    <source>
        <strain evidence="1">S12</strain>
    </source>
</reference>
<dbReference type="EMBL" id="JABBWE010000020">
    <property type="protein sequence ID" value="KAG1795959.1"/>
    <property type="molecule type" value="Genomic_DNA"/>
</dbReference>
<dbReference type="OrthoDB" id="2673516at2759"/>
<evidence type="ECO:0000313" key="2">
    <source>
        <dbReference type="Proteomes" id="UP000719766"/>
    </source>
</evidence>
<organism evidence="1 2">
    <name type="scientific">Suillus plorans</name>
    <dbReference type="NCBI Taxonomy" id="116603"/>
    <lineage>
        <taxon>Eukaryota</taxon>
        <taxon>Fungi</taxon>
        <taxon>Dikarya</taxon>
        <taxon>Basidiomycota</taxon>
        <taxon>Agaricomycotina</taxon>
        <taxon>Agaricomycetes</taxon>
        <taxon>Agaricomycetidae</taxon>
        <taxon>Boletales</taxon>
        <taxon>Suillineae</taxon>
        <taxon>Suillaceae</taxon>
        <taxon>Suillus</taxon>
    </lineage>
</organism>
<proteinExistence type="predicted"/>
<comment type="caution">
    <text evidence="1">The sequence shown here is derived from an EMBL/GenBank/DDBJ whole genome shotgun (WGS) entry which is preliminary data.</text>
</comment>
<gene>
    <name evidence="1" type="ORF">HD556DRAFT_1307186</name>
</gene>
<accession>A0A9P7ASW1</accession>
<dbReference type="RefSeq" id="XP_041161612.1">
    <property type="nucleotide sequence ID" value="XM_041300003.1"/>
</dbReference>
<dbReference type="Proteomes" id="UP000719766">
    <property type="component" value="Unassembled WGS sequence"/>
</dbReference>